<dbReference type="Proteomes" id="UP000186817">
    <property type="component" value="Unassembled WGS sequence"/>
</dbReference>
<evidence type="ECO:0000313" key="1">
    <source>
        <dbReference type="EMBL" id="OLP73777.1"/>
    </source>
</evidence>
<organism evidence="1 2">
    <name type="scientific">Symbiodinium microadriaticum</name>
    <name type="common">Dinoflagellate</name>
    <name type="synonym">Zooxanthella microadriatica</name>
    <dbReference type="NCBI Taxonomy" id="2951"/>
    <lineage>
        <taxon>Eukaryota</taxon>
        <taxon>Sar</taxon>
        <taxon>Alveolata</taxon>
        <taxon>Dinophyceae</taxon>
        <taxon>Suessiales</taxon>
        <taxon>Symbiodiniaceae</taxon>
        <taxon>Symbiodinium</taxon>
    </lineage>
</organism>
<accession>A0A1Q9BSZ1</accession>
<comment type="caution">
    <text evidence="1">The sequence shown here is derived from an EMBL/GenBank/DDBJ whole genome shotgun (WGS) entry which is preliminary data.</text>
</comment>
<evidence type="ECO:0000313" key="2">
    <source>
        <dbReference type="Proteomes" id="UP000186817"/>
    </source>
</evidence>
<keyword evidence="2" id="KW-1185">Reference proteome</keyword>
<dbReference type="EMBL" id="LSRX01004791">
    <property type="protein sequence ID" value="OLP73777.1"/>
    <property type="molecule type" value="Genomic_DNA"/>
</dbReference>
<proteinExistence type="predicted"/>
<reference evidence="1 2" key="1">
    <citation type="submission" date="2016-02" db="EMBL/GenBank/DDBJ databases">
        <title>Genome analysis of coral dinoflagellate symbionts highlights evolutionary adaptations to a symbiotic lifestyle.</title>
        <authorList>
            <person name="Aranda M."/>
            <person name="Li Y."/>
            <person name="Liew Y.J."/>
            <person name="Baumgarten S."/>
            <person name="Simakov O."/>
            <person name="Wilson M."/>
            <person name="Piel J."/>
            <person name="Ashoor H."/>
            <person name="Bougouffa S."/>
            <person name="Bajic V.B."/>
            <person name="Ryu T."/>
            <person name="Ravasi T."/>
            <person name="Bayer T."/>
            <person name="Micklem G."/>
            <person name="Kim H."/>
            <person name="Bhak J."/>
            <person name="Lajeunesse T.C."/>
            <person name="Voolstra C.R."/>
        </authorList>
    </citation>
    <scope>NUCLEOTIDE SEQUENCE [LARGE SCALE GENOMIC DNA]</scope>
    <source>
        <strain evidence="1 2">CCMP2467</strain>
    </source>
</reference>
<feature type="non-terminal residue" evidence="1">
    <location>
        <position position="46"/>
    </location>
</feature>
<dbReference type="AlphaFoldDB" id="A0A1Q9BSZ1"/>
<feature type="non-terminal residue" evidence="1">
    <location>
        <position position="1"/>
    </location>
</feature>
<gene>
    <name evidence="1" type="ORF">AK812_SmicGene46875</name>
</gene>
<name>A0A1Q9BSZ1_SYMMI</name>
<sequence>APANQRTFAFDPQRLPSSHRRLPAKVSGLAQPKLSRGQLALHLLGP</sequence>
<protein>
    <submittedName>
        <fullName evidence="1">Uncharacterized protein</fullName>
    </submittedName>
</protein>